<evidence type="ECO:0000256" key="8">
    <source>
        <dbReference type="ARBA" id="ARBA00022741"/>
    </source>
</evidence>
<comment type="function">
    <text evidence="13">Is probably a protein kinase regulator of UbiI activity which is involved in aerobic coenzyme Q (ubiquinone) biosynthesis.</text>
</comment>
<feature type="binding site" evidence="13">
    <location>
        <position position="152"/>
    </location>
    <ligand>
        <name>ATP</name>
        <dbReference type="ChEBI" id="CHEBI:30616"/>
    </ligand>
</feature>
<comment type="subcellular location">
    <subcellularLocation>
        <location evidence="13">Cell membrane</location>
        <topology evidence="13">Multi-pass membrane protein</topology>
    </subcellularLocation>
</comment>
<evidence type="ECO:0000256" key="13">
    <source>
        <dbReference type="HAMAP-Rule" id="MF_00414"/>
    </source>
</evidence>
<proteinExistence type="inferred from homology"/>
<feature type="transmembrane region" description="Helical" evidence="13">
    <location>
        <begin position="527"/>
        <end position="544"/>
    </location>
</feature>
<dbReference type="STRING" id="1212491.LFA_3643"/>
<dbReference type="GO" id="GO:0010795">
    <property type="term" value="P:regulation of ubiquinone biosynthetic process"/>
    <property type="evidence" value="ECO:0007669"/>
    <property type="project" value="UniProtKB-UniRule"/>
</dbReference>
<keyword evidence="5 13" id="KW-0808">Transferase</keyword>
<feature type="binding site" evidence="13">
    <location>
        <begin position="130"/>
        <end position="138"/>
    </location>
    <ligand>
        <name>ATP</name>
        <dbReference type="ChEBI" id="CHEBI:30616"/>
    </ligand>
</feature>
<dbReference type="AlphaFoldDB" id="A0A098G919"/>
<dbReference type="Proteomes" id="UP000032430">
    <property type="component" value="Chromosome I"/>
</dbReference>
<dbReference type="GO" id="GO:0004672">
    <property type="term" value="F:protein kinase activity"/>
    <property type="evidence" value="ECO:0007669"/>
    <property type="project" value="UniProtKB-UniRule"/>
</dbReference>
<evidence type="ECO:0000256" key="3">
    <source>
        <dbReference type="ARBA" id="ARBA00022475"/>
    </source>
</evidence>
<evidence type="ECO:0000256" key="7">
    <source>
        <dbReference type="ARBA" id="ARBA00022692"/>
    </source>
</evidence>
<evidence type="ECO:0000256" key="11">
    <source>
        <dbReference type="ARBA" id="ARBA00022989"/>
    </source>
</evidence>
<dbReference type="HOGENOM" id="CLU_006533_0_0_6"/>
<sequence length="550" mass="63912">MKSIRQLIRLIHINYILARNGLDNVVVSLRIFAPIRFIVYLNPWNWFRKIHLTRGQALRKSLEELGPIFIKFGQALSTRPDILPDDIAIELSKLQDKVPPFPSDKAMKILEKAYGQSPHDFFALFDPIALASASMAQVHAATLKTGEEVVIKILRPNMRRIIEQDLSIMHTIASFAERYWPEGRRLKPKEIVTEFEHTLLDELDLLREAANATQLRRNFMNSPLLYIPEIHWDYSRKNILVMERIHGIPVSDVHNLQQHHIDIKKLAERGVEIFFTQVFRDCFFHADMHPGNIFVSYKHPNDPQYICIDFGIIGTLNDSDKRYLAENLLAFFNRDYRRVAQLHVESGWVARDTRIEEFESAIRTVCEPIFEKPLKDISFAQVVLRLFQVARRFHMVVQPQLILLQKTLLAIEGLGRQLYPDLDLWTTAKPFLEKWIKEQIGVKAFLQQLKLNLPFITEQLPHLPKLAFDVLQLKKEQLIINREIRESSQLEQRTQNLQWKSIAIGVFASLLPIGVINYFHLLNYRHLAFITFAGAALAGLFALINRKARS</sequence>
<keyword evidence="16" id="KW-1185">Reference proteome</keyword>
<evidence type="ECO:0000256" key="4">
    <source>
        <dbReference type="ARBA" id="ARBA00022519"/>
    </source>
</evidence>
<evidence type="ECO:0000313" key="16">
    <source>
        <dbReference type="Proteomes" id="UP000032430"/>
    </source>
</evidence>
<keyword evidence="7 13" id="KW-0812">Transmembrane</keyword>
<reference evidence="16" key="1">
    <citation type="submission" date="2014-09" db="EMBL/GenBank/DDBJ databases">
        <authorList>
            <person name="Gomez-Valero L."/>
        </authorList>
    </citation>
    <scope>NUCLEOTIDE SEQUENCE [LARGE SCALE GENOMIC DNA]</scope>
    <source>
        <strain evidence="16">ATCC700992</strain>
    </source>
</reference>
<comment type="similarity">
    <text evidence="13">Belongs to the ABC1 family. UbiB subfamily.</text>
</comment>
<dbReference type="Gene3D" id="1.10.510.10">
    <property type="entry name" value="Transferase(Phosphotransferase) domain 1"/>
    <property type="match status" value="1"/>
</dbReference>
<feature type="domain" description="ABC1 atypical kinase-like" evidence="14">
    <location>
        <begin position="93"/>
        <end position="342"/>
    </location>
</feature>
<evidence type="ECO:0000256" key="5">
    <source>
        <dbReference type="ARBA" id="ARBA00022679"/>
    </source>
</evidence>
<dbReference type="PANTHER" id="PTHR10566:SF113">
    <property type="entry name" value="PROTEIN ACTIVITY OF BC1 COMPLEX KINASE 7, CHLOROPLASTIC"/>
    <property type="match status" value="1"/>
</dbReference>
<dbReference type="NCBIfam" id="NF003404">
    <property type="entry name" value="PRK04750.1"/>
    <property type="match status" value="1"/>
</dbReference>
<evidence type="ECO:0000256" key="12">
    <source>
        <dbReference type="ARBA" id="ARBA00023136"/>
    </source>
</evidence>
<evidence type="ECO:0000256" key="1">
    <source>
        <dbReference type="ARBA" id="ARBA00005020"/>
    </source>
</evidence>
<organism evidence="15 16">
    <name type="scientific">Legionella fallonii LLAP-10</name>
    <dbReference type="NCBI Taxonomy" id="1212491"/>
    <lineage>
        <taxon>Bacteria</taxon>
        <taxon>Pseudomonadati</taxon>
        <taxon>Pseudomonadota</taxon>
        <taxon>Gammaproteobacteria</taxon>
        <taxon>Legionellales</taxon>
        <taxon>Legionellaceae</taxon>
        <taxon>Legionella</taxon>
    </lineage>
</organism>
<keyword evidence="9 13" id="KW-0418">Kinase</keyword>
<comment type="caution">
    <text evidence="13">Lacks conserved residue(s) required for the propagation of feature annotation.</text>
</comment>
<keyword evidence="3 13" id="KW-1003">Cell membrane</keyword>
<keyword evidence="6 13" id="KW-0831">Ubiquinone biosynthesis</keyword>
<dbReference type="InterPro" id="IPR004147">
    <property type="entry name" value="ABC1_dom"/>
</dbReference>
<comment type="similarity">
    <text evidence="2">Belongs to the protein kinase superfamily. ADCK protein kinase family.</text>
</comment>
<keyword evidence="4" id="KW-0997">Cell inner membrane</keyword>
<dbReference type="HAMAP" id="MF_00414">
    <property type="entry name" value="UbiB"/>
    <property type="match status" value="1"/>
</dbReference>
<keyword evidence="12 13" id="KW-0472">Membrane</keyword>
<dbReference type="SUPFAM" id="SSF56112">
    <property type="entry name" value="Protein kinase-like (PK-like)"/>
    <property type="match status" value="1"/>
</dbReference>
<dbReference type="KEGG" id="lfa:LFA_3643"/>
<dbReference type="InterPro" id="IPR011009">
    <property type="entry name" value="Kinase-like_dom_sf"/>
</dbReference>
<feature type="active site" description="Proton acceptor" evidence="13">
    <location>
        <position position="287"/>
    </location>
</feature>
<evidence type="ECO:0000256" key="10">
    <source>
        <dbReference type="ARBA" id="ARBA00022840"/>
    </source>
</evidence>
<evidence type="ECO:0000259" key="14">
    <source>
        <dbReference type="Pfam" id="PF03109"/>
    </source>
</evidence>
<dbReference type="RefSeq" id="WP_045097183.1">
    <property type="nucleotide sequence ID" value="NZ_LN614827.1"/>
</dbReference>
<dbReference type="InterPro" id="IPR050154">
    <property type="entry name" value="UbiB_kinase"/>
</dbReference>
<dbReference type="EMBL" id="LN614827">
    <property type="protein sequence ID" value="CEG58968.1"/>
    <property type="molecule type" value="Genomic_DNA"/>
</dbReference>
<dbReference type="InterPro" id="IPR045308">
    <property type="entry name" value="UbiB_bact"/>
</dbReference>
<keyword evidence="8 13" id="KW-0547">Nucleotide-binding</keyword>
<accession>A0A098G919</accession>
<dbReference type="InterPro" id="IPR010232">
    <property type="entry name" value="UbiB"/>
</dbReference>
<dbReference type="GO" id="GO:0005886">
    <property type="term" value="C:plasma membrane"/>
    <property type="evidence" value="ECO:0007669"/>
    <property type="project" value="UniProtKB-SubCell"/>
</dbReference>
<dbReference type="NCBIfam" id="TIGR01982">
    <property type="entry name" value="UbiB"/>
    <property type="match status" value="1"/>
</dbReference>
<dbReference type="UniPathway" id="UPA00232"/>
<protein>
    <recommendedName>
        <fullName evidence="13">Probable protein kinase UbiB</fullName>
        <ecNumber evidence="13">2.7.-.-</ecNumber>
    </recommendedName>
    <alternativeName>
        <fullName evidence="13">Ubiquinone biosynthesis protein UbiB</fullName>
    </alternativeName>
</protein>
<name>A0A098G919_9GAMM</name>
<comment type="pathway">
    <text evidence="1 13">Cofactor biosynthesis; ubiquinone biosynthesis [regulation].</text>
</comment>
<keyword evidence="10 13" id="KW-0067">ATP-binding</keyword>
<keyword evidence="11 13" id="KW-1133">Transmembrane helix</keyword>
<dbReference type="GO" id="GO:0005524">
    <property type="term" value="F:ATP binding"/>
    <property type="evidence" value="ECO:0007669"/>
    <property type="project" value="UniProtKB-KW"/>
</dbReference>
<evidence type="ECO:0000256" key="2">
    <source>
        <dbReference type="ARBA" id="ARBA00009670"/>
    </source>
</evidence>
<feature type="transmembrane region" description="Helical" evidence="13">
    <location>
        <begin position="502"/>
        <end position="521"/>
    </location>
</feature>
<dbReference type="OrthoDB" id="9795390at2"/>
<dbReference type="EC" id="2.7.-.-" evidence="13"/>
<gene>
    <name evidence="13 15" type="primary">ubiB</name>
    <name evidence="15" type="ORF">LFA_3643</name>
</gene>
<dbReference type="CDD" id="cd13972">
    <property type="entry name" value="UbiB"/>
    <property type="match status" value="1"/>
</dbReference>
<evidence type="ECO:0000313" key="15">
    <source>
        <dbReference type="EMBL" id="CEG58968.1"/>
    </source>
</evidence>
<dbReference type="Pfam" id="PF03109">
    <property type="entry name" value="ABC1"/>
    <property type="match status" value="1"/>
</dbReference>
<dbReference type="PANTHER" id="PTHR10566">
    <property type="entry name" value="CHAPERONE-ACTIVITY OF BC1 COMPLEX CABC1 -RELATED"/>
    <property type="match status" value="1"/>
</dbReference>
<dbReference type="GO" id="GO:0006744">
    <property type="term" value="P:ubiquinone biosynthetic process"/>
    <property type="evidence" value="ECO:0007669"/>
    <property type="project" value="UniProtKB-UniPathway"/>
</dbReference>
<evidence type="ECO:0000256" key="6">
    <source>
        <dbReference type="ARBA" id="ARBA00022688"/>
    </source>
</evidence>
<evidence type="ECO:0000256" key="9">
    <source>
        <dbReference type="ARBA" id="ARBA00022777"/>
    </source>
</evidence>